<gene>
    <name evidence="6" type="ORF">BI308_16385</name>
</gene>
<keyword evidence="7" id="KW-1185">Reference proteome</keyword>
<dbReference type="InterPro" id="IPR020806">
    <property type="entry name" value="PKS_PP-bd"/>
</dbReference>
<evidence type="ECO:0000313" key="7">
    <source>
        <dbReference type="Proteomes" id="UP000183940"/>
    </source>
</evidence>
<reference evidence="6" key="1">
    <citation type="submission" date="2016-10" db="EMBL/GenBank/DDBJ databases">
        <title>CRISPR-Cas defence system in Roseofilum reptotaenium: evidence of a bacteriophage-cyanobacterium arms race in the coral black band disease.</title>
        <authorList>
            <person name="Buerger P."/>
            <person name="Wood-Charlson E.M."/>
            <person name="Weynberg K.D."/>
            <person name="Willis B."/>
            <person name="Van Oppen M.J."/>
        </authorList>
    </citation>
    <scope>NUCLEOTIDE SEQUENCE [LARGE SCALE GENOMIC DNA]</scope>
    <source>
        <strain evidence="6">AO1-A</strain>
    </source>
</reference>
<dbReference type="SUPFAM" id="SSF52777">
    <property type="entry name" value="CoA-dependent acyltransferases"/>
    <property type="match status" value="2"/>
</dbReference>
<dbReference type="Pfam" id="PF18563">
    <property type="entry name" value="TubC_N"/>
    <property type="match status" value="1"/>
</dbReference>
<feature type="region of interest" description="Disordered" evidence="4">
    <location>
        <begin position="740"/>
        <end position="761"/>
    </location>
</feature>
<keyword evidence="3" id="KW-0597">Phosphoprotein</keyword>
<dbReference type="PANTHER" id="PTHR45527">
    <property type="entry name" value="NONRIBOSOMAL PEPTIDE SYNTHETASE"/>
    <property type="match status" value="1"/>
</dbReference>
<evidence type="ECO:0000259" key="5">
    <source>
        <dbReference type="PROSITE" id="PS50075"/>
    </source>
</evidence>
<dbReference type="Gene3D" id="3.30.559.10">
    <property type="entry name" value="Chloramphenicol acetyltransferase-like domain"/>
    <property type="match status" value="1"/>
</dbReference>
<dbReference type="GO" id="GO:0003824">
    <property type="term" value="F:catalytic activity"/>
    <property type="evidence" value="ECO:0007669"/>
    <property type="project" value="InterPro"/>
</dbReference>
<dbReference type="InterPro" id="IPR042099">
    <property type="entry name" value="ANL_N_sf"/>
</dbReference>
<dbReference type="SUPFAM" id="SSF47336">
    <property type="entry name" value="ACP-like"/>
    <property type="match status" value="1"/>
</dbReference>
<dbReference type="Gene3D" id="1.10.10.1830">
    <property type="entry name" value="Non-ribosomal peptide synthase, adenylation domain"/>
    <property type="match status" value="1"/>
</dbReference>
<dbReference type="STRING" id="1925591.BI308_16385"/>
<dbReference type="SMART" id="SM00822">
    <property type="entry name" value="PKS_KR"/>
    <property type="match status" value="1"/>
</dbReference>
<dbReference type="Gene3D" id="3.40.50.12780">
    <property type="entry name" value="N-terminal domain of ligase-like"/>
    <property type="match status" value="1"/>
</dbReference>
<dbReference type="InterPro" id="IPR057326">
    <property type="entry name" value="KR_dom"/>
</dbReference>
<dbReference type="InterPro" id="IPR009081">
    <property type="entry name" value="PP-bd_ACP"/>
</dbReference>
<dbReference type="InterPro" id="IPR000873">
    <property type="entry name" value="AMP-dep_synth/lig_dom"/>
</dbReference>
<dbReference type="GO" id="GO:0008610">
    <property type="term" value="P:lipid biosynthetic process"/>
    <property type="evidence" value="ECO:0007669"/>
    <property type="project" value="UniProtKB-ARBA"/>
</dbReference>
<name>A0A1L9QPG6_9CYAN</name>
<dbReference type="InterPro" id="IPR041464">
    <property type="entry name" value="TubC_N"/>
</dbReference>
<organism evidence="6 7">
    <name type="scientific">Roseofilum reptotaenium AO1-A</name>
    <dbReference type="NCBI Taxonomy" id="1925591"/>
    <lineage>
        <taxon>Bacteria</taxon>
        <taxon>Bacillati</taxon>
        <taxon>Cyanobacteriota</taxon>
        <taxon>Cyanophyceae</taxon>
        <taxon>Desertifilales</taxon>
        <taxon>Desertifilaceae</taxon>
        <taxon>Roseofilum</taxon>
    </lineage>
</organism>
<proteinExistence type="predicted"/>
<dbReference type="GO" id="GO:0044550">
    <property type="term" value="P:secondary metabolite biosynthetic process"/>
    <property type="evidence" value="ECO:0007669"/>
    <property type="project" value="TreeGrafter"/>
</dbReference>
<dbReference type="FunFam" id="1.10.1200.10:FF:000005">
    <property type="entry name" value="Nonribosomal peptide synthetase 1"/>
    <property type="match status" value="1"/>
</dbReference>
<dbReference type="Pfam" id="PF00668">
    <property type="entry name" value="Condensation"/>
    <property type="match status" value="1"/>
</dbReference>
<dbReference type="EMBL" id="MLAW01000030">
    <property type="protein sequence ID" value="OJJ24487.1"/>
    <property type="molecule type" value="Genomic_DNA"/>
</dbReference>
<dbReference type="Pfam" id="PF08659">
    <property type="entry name" value="KR"/>
    <property type="match status" value="1"/>
</dbReference>
<dbReference type="Pfam" id="PF00550">
    <property type="entry name" value="PP-binding"/>
    <property type="match status" value="1"/>
</dbReference>
<dbReference type="InterPro" id="IPR006162">
    <property type="entry name" value="Ppantetheine_attach_site"/>
</dbReference>
<accession>A0A1L9QPG6</accession>
<dbReference type="GO" id="GO:0005737">
    <property type="term" value="C:cytoplasm"/>
    <property type="evidence" value="ECO:0007669"/>
    <property type="project" value="TreeGrafter"/>
</dbReference>
<comment type="caution">
    <text evidence="6">The sequence shown here is derived from an EMBL/GenBank/DDBJ whole genome shotgun (WGS) entry which is preliminary data.</text>
</comment>
<comment type="cofactor">
    <cofactor evidence="1">
        <name>pantetheine 4'-phosphate</name>
        <dbReference type="ChEBI" id="CHEBI:47942"/>
    </cofactor>
</comment>
<dbReference type="InterPro" id="IPR036736">
    <property type="entry name" value="ACP-like_sf"/>
</dbReference>
<dbReference type="PROSITE" id="PS50075">
    <property type="entry name" value="CARRIER"/>
    <property type="match status" value="1"/>
</dbReference>
<dbReference type="GO" id="GO:0043041">
    <property type="term" value="P:amino acid activation for nonribosomal peptide biosynthetic process"/>
    <property type="evidence" value="ECO:0007669"/>
    <property type="project" value="TreeGrafter"/>
</dbReference>
<protein>
    <recommendedName>
        <fullName evidence="5">Carrier domain-containing protein</fullName>
    </recommendedName>
</protein>
<dbReference type="Pfam" id="PF21394">
    <property type="entry name" value="Beta-ketacyl_N"/>
    <property type="match status" value="1"/>
</dbReference>
<evidence type="ECO:0000256" key="4">
    <source>
        <dbReference type="SAM" id="MobiDB-lite"/>
    </source>
</evidence>
<dbReference type="PROSITE" id="PS00455">
    <property type="entry name" value="AMP_BINDING"/>
    <property type="match status" value="1"/>
</dbReference>
<dbReference type="InterPro" id="IPR023213">
    <property type="entry name" value="CAT-like_dom_sf"/>
</dbReference>
<dbReference type="InterPro" id="IPR020845">
    <property type="entry name" value="AMP-binding_CS"/>
</dbReference>
<dbReference type="Gene3D" id="3.40.50.720">
    <property type="entry name" value="NAD(P)-binding Rossmann-like Domain"/>
    <property type="match status" value="1"/>
</dbReference>
<dbReference type="InterPro" id="IPR045851">
    <property type="entry name" value="AMP-bd_C_sf"/>
</dbReference>
<dbReference type="Gene3D" id="3.30.559.30">
    <property type="entry name" value="Nonribosomal peptide synthetase, condensation domain"/>
    <property type="match status" value="1"/>
</dbReference>
<sequence length="1979" mass="222653">MNLVEFLQDLSIQGWKLWSDNGGLSYDAPGDRSIDAVLAQLKEHKDEILRLLQENPGILQVYPLSYSQQAMWFLWQLAPESHAFNSSLALRICSTVDVVALHQTCQTLLERYPIWRTIFPQRGQEPIQQVLEDRSIDFQPIKSSTLTEEQLKAQVIAAHQEAFELQQGPIVRVRLFTRAENDHVLLVTTHHIANDIWSIDILLQELPQIYQSIQEGVQETLPQIQYSYLDYVRWQRNLLASDRGEKLWNYWHQKLAGANGILPLPCDRPRPLQQTYNGTYHLFTLSEDLSAKLQELAQQESSTLYMVLLAAYQVLLYRYTQQDEILVGSLTSGRTQPEFAPIFGYFTNPVVMKANCAGYLSFRQFLAQVKQTVLEALAHQDFPFSLLVERLQDSRDPSRPPIFQTMFALHKLQQSQSFQNLMLGEDKTLNNWGGLAVKPFDIPMAEGQFDLTLEITKTESSLIGIQKYNTDLFDPETIVRMVGHFQVLLAGIITNPDCKLSQLPLLTETEKQDLININHDPAKNEGFDSSPIHILDAFGQRVPLGIEGELYTSDRSLSSEQSKSFDHPELGRLYSTGEWGKRSGNGTLERLGEVKRIVSVKGRRVNLQAVEEALHSLADIQQCSVCGDRQGELVAYIVPSNPLSLSSIELQIKSELPVELQPSVRIPVVALPYTQQGKIDTDRLAQLEAIDSELVEQWQEQLDKISSIEQVAVVIEPKKFAPPSLLHLWDLLPEDNLSISEPDASSASDRVSSSKNSHSRLNIPAMSEGGELQFPEKAPQNLSEALIQAAQNPSETGLIYLNADGSEERQSYTQLLHQAQCILAGLRQRGLKPQDKVIFQLENSQDFIPAFWGCVLGGFIPAPLSFPVNSDWSKLQNTLELLEFPLVLTTRNHSRTLEKWAQELKWSNVQVATLEDLQTGKAETDYYSSQLDELALLILTSGSTGKPKGVMLTHGNILSRSEGAKRCHEYSSKDVSLNWFPLDHVVGLVMFHIRDVYLGCQQIQAHINMVLNHPVTWIDWLEKYQVTVTWAPNFAYGLINAQSEAIEQGHWDLSSVRHMINGGEAIVDKTARQFMQLLTPHQLIKTAMKPAWGMSETSSGIVFSKDYTWDGEREDMPFVDLGLPISGVSLRIVNEQNKLLEEGEIGQIQIQGVTVTQGYYNNREKQEEAFTPDSWFKTGDLGFLQEGRLTITGRQKDVIIINGINYYSHEIEAVVEELEEVEVSYTAACGVRQRQDDSDRLAVFFSPKNLSDSEKIQLLKKIRTQVIQSMGINPDFLIPVHSETIPKTAIGKIQRSQLKQRFEAGEFKPILKQVDLLLENQNTLPNWFYRQIWQPKAVEGVYLQPHKGLTLIFFEGEGLARGLVEQLTKHHQSYIQVIAGSEFTQIDEQCYSIAPDRPEHYQQLLESVSIQDCPIAQIIHLGQYHTQTQEISSTEELEAAQEQGLYSLLFLSQALEKNGNLDQPLQLFWVTSLTQRVEPSDRIAPEKATVLGLVKTLPQEIPGFACRHIDLSVTDTEEEQKTDLWQELCTVCPDVEIAYRHGKRYTSGLQVVPWDWGDKPQLPFKPGGTYLLSGGLGGIGVKVAQYLLRTYHARLLLVGRTPLPLLTSEKQDTYQQLQTLPGEVIYQAVDIAHEQQVHQAVHSAIALWGSPLDGVIHLAGTLQEKPVLSETQASVAEVLRPKVLGTWVLHQLVKDHPKSIFIHFASVNGFLGGSTVGAYAAANSFQGAFSEYQNAQTPVQSYGLAWSMWDEIGMSQGYQMKELSQAKGYCAIAPSQGLTSLLATLSQPPGYWFIGLDSTKPYIQYLLSNCQNLQQLTAYFTSGEKWAVNPWQDLQVRDLLGTLTHCEGVQLEEMPLTETGDIDLRQLLGSNLNSKDPQNQQPRTPTEHQLVQIFEAVLKVSPVGIYDNFFELGGHSLLATQLVSRICQTFEIDIPLNLVFQSSTLLELAERIDGICTLLVDAQVNPTEDLQPGEEEIEL</sequence>
<keyword evidence="2" id="KW-0596">Phosphopantetheine</keyword>
<dbReference type="SUPFAM" id="SSF51735">
    <property type="entry name" value="NAD(P)-binding Rossmann-fold domains"/>
    <property type="match status" value="2"/>
</dbReference>
<dbReference type="Pfam" id="PF00501">
    <property type="entry name" value="AMP-binding"/>
    <property type="match status" value="1"/>
</dbReference>
<dbReference type="PANTHER" id="PTHR45527:SF1">
    <property type="entry name" value="FATTY ACID SYNTHASE"/>
    <property type="match status" value="1"/>
</dbReference>
<dbReference type="InterPro" id="IPR036291">
    <property type="entry name" value="NAD(P)-bd_dom_sf"/>
</dbReference>
<feature type="domain" description="Carrier" evidence="5">
    <location>
        <begin position="1881"/>
        <end position="1956"/>
    </location>
</feature>
<dbReference type="CDD" id="cd19531">
    <property type="entry name" value="LCL_NRPS-like"/>
    <property type="match status" value="1"/>
</dbReference>
<dbReference type="SMART" id="SM00823">
    <property type="entry name" value="PKS_PP"/>
    <property type="match status" value="1"/>
</dbReference>
<dbReference type="InterPro" id="IPR049490">
    <property type="entry name" value="C883_1060-like_KR_N"/>
</dbReference>
<dbReference type="CDD" id="cd08953">
    <property type="entry name" value="KR_2_SDR_x"/>
    <property type="match status" value="1"/>
</dbReference>
<evidence type="ECO:0000256" key="2">
    <source>
        <dbReference type="ARBA" id="ARBA00022450"/>
    </source>
</evidence>
<evidence type="ECO:0000313" key="6">
    <source>
        <dbReference type="EMBL" id="OJJ24487.1"/>
    </source>
</evidence>
<dbReference type="Gene3D" id="3.30.300.30">
    <property type="match status" value="2"/>
</dbReference>
<dbReference type="InterPro" id="IPR001242">
    <property type="entry name" value="Condensation_dom"/>
</dbReference>
<evidence type="ECO:0000256" key="1">
    <source>
        <dbReference type="ARBA" id="ARBA00001957"/>
    </source>
</evidence>
<dbReference type="Gene3D" id="1.10.1200.10">
    <property type="entry name" value="ACP-like"/>
    <property type="match status" value="1"/>
</dbReference>
<dbReference type="Proteomes" id="UP000183940">
    <property type="component" value="Unassembled WGS sequence"/>
</dbReference>
<dbReference type="InterPro" id="IPR044894">
    <property type="entry name" value="TubC_N_sf"/>
</dbReference>
<dbReference type="SUPFAM" id="SSF56801">
    <property type="entry name" value="Acetyl-CoA synthetase-like"/>
    <property type="match status" value="2"/>
</dbReference>
<dbReference type="InterPro" id="IPR013968">
    <property type="entry name" value="PKS_KR"/>
</dbReference>
<dbReference type="GO" id="GO:0031177">
    <property type="term" value="F:phosphopantetheine binding"/>
    <property type="evidence" value="ECO:0007669"/>
    <property type="project" value="InterPro"/>
</dbReference>
<feature type="compositionally biased region" description="Low complexity" evidence="4">
    <location>
        <begin position="745"/>
        <end position="756"/>
    </location>
</feature>
<dbReference type="PROSITE" id="PS00012">
    <property type="entry name" value="PHOSPHOPANTETHEINE"/>
    <property type="match status" value="1"/>
</dbReference>
<evidence type="ECO:0000256" key="3">
    <source>
        <dbReference type="ARBA" id="ARBA00022553"/>
    </source>
</evidence>